<evidence type="ECO:0000313" key="4">
    <source>
        <dbReference type="Proteomes" id="UP001150924"/>
    </source>
</evidence>
<feature type="compositionally biased region" description="Low complexity" evidence="1">
    <location>
        <begin position="29"/>
        <end position="59"/>
    </location>
</feature>
<evidence type="ECO:0000256" key="1">
    <source>
        <dbReference type="SAM" id="MobiDB-lite"/>
    </source>
</evidence>
<keyword evidence="4" id="KW-1185">Reference proteome</keyword>
<accession>A0A9X3F3N3</accession>
<reference evidence="3" key="1">
    <citation type="submission" date="2022-11" db="EMBL/GenBank/DDBJ databases">
        <title>Minimal conservation of predation-associated metabolite biosynthetic gene clusters underscores biosynthetic potential of Myxococcota including descriptions for ten novel species: Archangium lansinium sp. nov., Myxococcus landrumus sp. nov., Nannocystis bai.</title>
        <authorList>
            <person name="Ahearne A."/>
            <person name="Stevens C."/>
            <person name="Phillips K."/>
        </authorList>
    </citation>
    <scope>NUCLEOTIDE SEQUENCE</scope>
    <source>
        <strain evidence="3">Na p29</strain>
    </source>
</reference>
<feature type="region of interest" description="Disordered" evidence="1">
    <location>
        <begin position="24"/>
        <end position="77"/>
    </location>
</feature>
<comment type="caution">
    <text evidence="3">The sequence shown here is derived from an EMBL/GenBank/DDBJ whole genome shotgun (WGS) entry which is preliminary data.</text>
</comment>
<evidence type="ECO:0000256" key="2">
    <source>
        <dbReference type="SAM" id="SignalP"/>
    </source>
</evidence>
<feature type="compositionally biased region" description="Low complexity" evidence="1">
    <location>
        <begin position="359"/>
        <end position="382"/>
    </location>
</feature>
<evidence type="ECO:0000313" key="3">
    <source>
        <dbReference type="EMBL" id="MCY1010836.1"/>
    </source>
</evidence>
<dbReference type="EMBL" id="JAPNKE010000002">
    <property type="protein sequence ID" value="MCY1010836.1"/>
    <property type="molecule type" value="Genomic_DNA"/>
</dbReference>
<feature type="signal peptide" evidence="2">
    <location>
        <begin position="1"/>
        <end position="17"/>
    </location>
</feature>
<feature type="region of interest" description="Disordered" evidence="1">
    <location>
        <begin position="359"/>
        <end position="397"/>
    </location>
</feature>
<name>A0A9X3F3N3_9BACT</name>
<protein>
    <recommendedName>
        <fullName evidence="5">Lipoprotein</fullName>
    </recommendedName>
</protein>
<organism evidence="3 4">
    <name type="scientific">Nannocystis pusilla</name>
    <dbReference type="NCBI Taxonomy" id="889268"/>
    <lineage>
        <taxon>Bacteria</taxon>
        <taxon>Pseudomonadati</taxon>
        <taxon>Myxococcota</taxon>
        <taxon>Polyangia</taxon>
        <taxon>Nannocystales</taxon>
        <taxon>Nannocystaceae</taxon>
        <taxon>Nannocystis</taxon>
    </lineage>
</organism>
<feature type="chain" id="PRO_5040966868" description="Lipoprotein" evidence="2">
    <location>
        <begin position="18"/>
        <end position="397"/>
    </location>
</feature>
<evidence type="ECO:0008006" key="5">
    <source>
        <dbReference type="Google" id="ProtNLM"/>
    </source>
</evidence>
<dbReference type="Proteomes" id="UP001150924">
    <property type="component" value="Unassembled WGS sequence"/>
</dbReference>
<gene>
    <name evidence="3" type="ORF">OV079_35790</name>
</gene>
<dbReference type="RefSeq" id="WP_267773946.1">
    <property type="nucleotide sequence ID" value="NZ_JAPNKE010000002.1"/>
</dbReference>
<sequence length="397" mass="42270">MIFMHFASVCVVGLLLAACPGRPSGGDTDGTTTGDPITSTTSDASTATNPPTSTSTGATDTVEPTTTGDEVDPPDGSWEVVVDALPFPLADVHKLTVGRREYDENFANRGVVEVLFDHEEETITVEIRKYAVGDGLDVQNLDRLSLWAFAAPGNPVPNPDPATDCTQDAWKDDCSIYAYYDGQAQPIRIGMDFRVHLPTGYRGLLFVTTEDNIVEDAWPRRGDVTVHDLCSSGEIALEAGRANVRMCRDLSPAPECPPADVQACATFPDGTGVDAWAPDCPCDPALFGQLLVRSAQPFAADIVVDVPDDVWLNATLQNLEVMKPHDCKPQMTDCGPNCQLDDDDEYAITAEFNYPSPAAPAGAGFISPSPAAPAPGSRSSSPERLPARPPTRSCAAT</sequence>
<dbReference type="AlphaFoldDB" id="A0A9X3F3N3"/>
<proteinExistence type="predicted"/>
<keyword evidence="2" id="KW-0732">Signal</keyword>